<feature type="transmembrane region" description="Helical" evidence="1">
    <location>
        <begin position="55"/>
        <end position="73"/>
    </location>
</feature>
<reference evidence="3 4" key="1">
    <citation type="submission" date="2018-09" db="EMBL/GenBank/DDBJ databases">
        <authorList>
            <person name="Zhu H."/>
        </authorList>
    </citation>
    <scope>NUCLEOTIDE SEQUENCE [LARGE SCALE GENOMIC DNA]</scope>
    <source>
        <strain evidence="3 4">K1S02-61</strain>
    </source>
</reference>
<dbReference type="InterPro" id="IPR010559">
    <property type="entry name" value="Sig_transdc_His_kin_internal"/>
</dbReference>
<keyword evidence="3" id="KW-0418">Kinase</keyword>
<protein>
    <submittedName>
        <fullName evidence="3">Histidine kinase</fullName>
    </submittedName>
</protein>
<dbReference type="EMBL" id="QYUP01000033">
    <property type="protein sequence ID" value="RJG24435.1"/>
    <property type="molecule type" value="Genomic_DNA"/>
</dbReference>
<feature type="transmembrane region" description="Helical" evidence="1">
    <location>
        <begin position="125"/>
        <end position="148"/>
    </location>
</feature>
<dbReference type="Pfam" id="PF06580">
    <property type="entry name" value="His_kinase"/>
    <property type="match status" value="1"/>
</dbReference>
<gene>
    <name evidence="3" type="ORF">D3872_03455</name>
</gene>
<feature type="transmembrane region" description="Helical" evidence="1">
    <location>
        <begin position="31"/>
        <end position="49"/>
    </location>
</feature>
<dbReference type="OrthoDB" id="2514702at2"/>
<keyword evidence="3" id="KW-0808">Transferase</keyword>
<name>A0A418Y700_9BURK</name>
<keyword evidence="1" id="KW-0472">Membrane</keyword>
<evidence type="ECO:0000259" key="2">
    <source>
        <dbReference type="Pfam" id="PF06580"/>
    </source>
</evidence>
<dbReference type="AlphaFoldDB" id="A0A418Y700"/>
<evidence type="ECO:0000256" key="1">
    <source>
        <dbReference type="SAM" id="Phobius"/>
    </source>
</evidence>
<feature type="transmembrane region" description="Helical" evidence="1">
    <location>
        <begin position="89"/>
        <end position="113"/>
    </location>
</feature>
<feature type="domain" description="Signal transduction histidine kinase internal region" evidence="2">
    <location>
        <begin position="179"/>
        <end position="257"/>
    </location>
</feature>
<comment type="caution">
    <text evidence="3">The sequence shown here is derived from an EMBL/GenBank/DDBJ whole genome shotgun (WGS) entry which is preliminary data.</text>
</comment>
<proteinExistence type="predicted"/>
<dbReference type="GO" id="GO:0000155">
    <property type="term" value="F:phosphorelay sensor kinase activity"/>
    <property type="evidence" value="ECO:0007669"/>
    <property type="project" value="InterPro"/>
</dbReference>
<organism evidence="3 4">
    <name type="scientific">Massilia cavernae</name>
    <dbReference type="NCBI Taxonomy" id="2320864"/>
    <lineage>
        <taxon>Bacteria</taxon>
        <taxon>Pseudomonadati</taxon>
        <taxon>Pseudomonadota</taxon>
        <taxon>Betaproteobacteria</taxon>
        <taxon>Burkholderiales</taxon>
        <taxon>Oxalobacteraceae</taxon>
        <taxon>Telluria group</taxon>
        <taxon>Massilia</taxon>
    </lineage>
</organism>
<keyword evidence="4" id="KW-1185">Reference proteome</keyword>
<dbReference type="PANTHER" id="PTHR34220:SF9">
    <property type="entry name" value="SIGNAL TRANSDUCTION HISTIDINE KINASE INTERNAL REGION DOMAIN-CONTAINING PROTEIN"/>
    <property type="match status" value="1"/>
</dbReference>
<evidence type="ECO:0000313" key="4">
    <source>
        <dbReference type="Proteomes" id="UP000284006"/>
    </source>
</evidence>
<sequence length="348" mass="37846">MAGNHCSLTIMQASNTTVRAPFPFRQLARDAGYAVIFNLLCAVVITSVTKMPHEFFQNVVYSMCIGMTALLLIDGSRLALWGAHGRPKWALFVPIIALAVPVAQVAGTAAGSFLLGHNVPTLARFAAGSMNSMLVFTMVAAFTAMLFFTSRERIIRAEAAVAEEKARTETIKRQGLQTQLRLLQAQVEPHMLFNTLANLQGLIAIDPERAQAMLDQLIHYLRATLSASRSDDTTLAREFALIDAYLGLMSVRMGKRLSHTLLLPPELENAKLPPSTFGSRPWTIAFSTSGCSSIGGSFAFSNSGGSSSVWDSRFPMRTDISPRYASIRANSRASVVSSERDALSVARR</sequence>
<dbReference type="InterPro" id="IPR050640">
    <property type="entry name" value="Bact_2-comp_sensor_kinase"/>
</dbReference>
<dbReference type="GO" id="GO:0016020">
    <property type="term" value="C:membrane"/>
    <property type="evidence" value="ECO:0007669"/>
    <property type="project" value="InterPro"/>
</dbReference>
<keyword evidence="1" id="KW-1133">Transmembrane helix</keyword>
<evidence type="ECO:0000313" key="3">
    <source>
        <dbReference type="EMBL" id="RJG24435.1"/>
    </source>
</evidence>
<accession>A0A418Y700</accession>
<keyword evidence="1" id="KW-0812">Transmembrane</keyword>
<dbReference type="Proteomes" id="UP000284006">
    <property type="component" value="Unassembled WGS sequence"/>
</dbReference>
<dbReference type="PANTHER" id="PTHR34220">
    <property type="entry name" value="SENSOR HISTIDINE KINASE YPDA"/>
    <property type="match status" value="1"/>
</dbReference>